<sequence length="147" mass="15955">MTHETESWDPDPHDEGQLSAQDTLSDRGLEDSLDEGYSPPEKPRGLNTFGVTQAEAQRGESLDQRIAQEEPDPASRLDLDEYEATTESGEFFDADQVGDRRAGRLVAPDEGYGGDEEKDEIGSDVGIDGGAASAEEAAMHIVDDRSR</sequence>
<dbReference type="Pfam" id="PF18970">
    <property type="entry name" value="DUF5709"/>
    <property type="match status" value="1"/>
</dbReference>
<evidence type="ECO:0000313" key="3">
    <source>
        <dbReference type="EMBL" id="UWZ35174.1"/>
    </source>
</evidence>
<evidence type="ECO:0000259" key="2">
    <source>
        <dbReference type="Pfam" id="PF18970"/>
    </source>
</evidence>
<organism evidence="3 4">
    <name type="scientific">Dactylosporangium roseum</name>
    <dbReference type="NCBI Taxonomy" id="47989"/>
    <lineage>
        <taxon>Bacteria</taxon>
        <taxon>Bacillati</taxon>
        <taxon>Actinomycetota</taxon>
        <taxon>Actinomycetes</taxon>
        <taxon>Micromonosporales</taxon>
        <taxon>Micromonosporaceae</taxon>
        <taxon>Dactylosporangium</taxon>
    </lineage>
</organism>
<evidence type="ECO:0000313" key="4">
    <source>
        <dbReference type="Proteomes" id="UP001058271"/>
    </source>
</evidence>
<feature type="compositionally biased region" description="Basic and acidic residues" evidence="1">
    <location>
        <begin position="57"/>
        <end position="79"/>
    </location>
</feature>
<feature type="domain" description="DUF5709" evidence="2">
    <location>
        <begin position="96"/>
        <end position="144"/>
    </location>
</feature>
<dbReference type="RefSeq" id="WP_260724517.1">
    <property type="nucleotide sequence ID" value="NZ_BAAABS010000060.1"/>
</dbReference>
<protein>
    <recommendedName>
        <fullName evidence="2">DUF5709 domain-containing protein</fullName>
    </recommendedName>
</protein>
<dbReference type="EMBL" id="CP073721">
    <property type="protein sequence ID" value="UWZ35174.1"/>
    <property type="molecule type" value="Genomic_DNA"/>
</dbReference>
<proteinExistence type="predicted"/>
<keyword evidence="4" id="KW-1185">Reference proteome</keyword>
<evidence type="ECO:0000256" key="1">
    <source>
        <dbReference type="SAM" id="MobiDB-lite"/>
    </source>
</evidence>
<reference evidence="3" key="1">
    <citation type="submission" date="2021-04" db="EMBL/GenBank/DDBJ databases">
        <title>Biosynthetic gene clusters of Dactylosporangioum roseum.</title>
        <authorList>
            <person name="Hartkoorn R.C."/>
            <person name="Beaudoing E."/>
            <person name="Hot D."/>
            <person name="Moureu S."/>
        </authorList>
    </citation>
    <scope>NUCLEOTIDE SEQUENCE</scope>
    <source>
        <strain evidence="3">NRRL B-16295</strain>
    </source>
</reference>
<feature type="compositionally biased region" description="Basic and acidic residues" evidence="1">
    <location>
        <begin position="137"/>
        <end position="147"/>
    </location>
</feature>
<gene>
    <name evidence="3" type="ORF">Drose_29040</name>
</gene>
<name>A0ABY5Z3Z7_9ACTN</name>
<dbReference type="Proteomes" id="UP001058271">
    <property type="component" value="Chromosome"/>
</dbReference>
<feature type="compositionally biased region" description="Basic and acidic residues" evidence="1">
    <location>
        <begin position="1"/>
        <end position="16"/>
    </location>
</feature>
<feature type="region of interest" description="Disordered" evidence="1">
    <location>
        <begin position="1"/>
        <end position="147"/>
    </location>
</feature>
<dbReference type="InterPro" id="IPR043763">
    <property type="entry name" value="DUF5709"/>
</dbReference>
<accession>A0ABY5Z3Z7</accession>